<evidence type="ECO:0000259" key="2">
    <source>
        <dbReference type="Pfam" id="PF01266"/>
    </source>
</evidence>
<feature type="domain" description="FAD dependent oxidoreductase" evidence="2">
    <location>
        <begin position="18"/>
        <end position="363"/>
    </location>
</feature>
<dbReference type="GO" id="GO:0016491">
    <property type="term" value="F:oxidoreductase activity"/>
    <property type="evidence" value="ECO:0007669"/>
    <property type="project" value="UniProtKB-KW"/>
</dbReference>
<reference evidence="4" key="1">
    <citation type="submission" date="2018-05" db="EMBL/GenBank/DDBJ databases">
        <authorList>
            <person name="Li Y."/>
        </authorList>
    </citation>
    <scope>NUCLEOTIDE SEQUENCE [LARGE SCALE GENOMIC DNA]</scope>
    <source>
        <strain evidence="4">3d-2-2</strain>
    </source>
</reference>
<dbReference type="RefSeq" id="WP_109062961.1">
    <property type="nucleotide sequence ID" value="NZ_QETA01000007.1"/>
</dbReference>
<comment type="caution">
    <text evidence="3">The sequence shown here is derived from an EMBL/GenBank/DDBJ whole genome shotgun (WGS) entry which is preliminary data.</text>
</comment>
<dbReference type="SUPFAM" id="SSF51905">
    <property type="entry name" value="FAD/NAD(P)-binding domain"/>
    <property type="match status" value="1"/>
</dbReference>
<protein>
    <submittedName>
        <fullName evidence="3">FAD-dependent oxidoreductase</fullName>
    </submittedName>
</protein>
<name>A0A2V1K144_9BURK</name>
<dbReference type="Proteomes" id="UP000245212">
    <property type="component" value="Unassembled WGS sequence"/>
</dbReference>
<proteinExistence type="predicted"/>
<dbReference type="EMBL" id="QETA01000007">
    <property type="protein sequence ID" value="PWF21617.1"/>
    <property type="molecule type" value="Genomic_DNA"/>
</dbReference>
<dbReference type="PANTHER" id="PTHR13847">
    <property type="entry name" value="SARCOSINE DEHYDROGENASE-RELATED"/>
    <property type="match status" value="1"/>
</dbReference>
<sequence length="382" mass="41139">MRAGAPAVLTSERARDVDVLIVGGGLQGMSSALHLARRGVRTLLLEADYCGRHASGVNAGGVRTLGRHLAEIPLALAARDEIWHHIQEYVEDRCGFVASGQLQVIESDADQAKAAERVQMLNAAGFWHERLIGREEVRELVPAISPHVQGGIWVERDGYALPFRTVTAFRLAAQRAGADIREGMPVQRIYRRDGLWHAEVRGEVFRARTLVNTAGAWAGEIAAQVGDPVPVQAGGLMLMVTRRVAPFVNPVLGAVGRPLSFKQFDNGTVVIGGGLRCTADPQARVADVDVSTMGASARTVTELFPHLADIAIARAWGGVEAFMPDLIPVIGFSRQGHDVVHAFGFSAHGFEMGPVVGRIVSELVCDGESRLPIAPFAVERFF</sequence>
<dbReference type="Pfam" id="PF01266">
    <property type="entry name" value="DAO"/>
    <property type="match status" value="1"/>
</dbReference>
<keyword evidence="4" id="KW-1185">Reference proteome</keyword>
<dbReference type="GO" id="GO:0005737">
    <property type="term" value="C:cytoplasm"/>
    <property type="evidence" value="ECO:0007669"/>
    <property type="project" value="TreeGrafter"/>
</dbReference>
<keyword evidence="1" id="KW-0560">Oxidoreductase</keyword>
<dbReference type="InterPro" id="IPR006076">
    <property type="entry name" value="FAD-dep_OxRdtase"/>
</dbReference>
<accession>A0A2V1K144</accession>
<dbReference type="InterPro" id="IPR036188">
    <property type="entry name" value="FAD/NAD-bd_sf"/>
</dbReference>
<dbReference type="AlphaFoldDB" id="A0A2V1K144"/>
<dbReference type="Gene3D" id="3.30.9.10">
    <property type="entry name" value="D-Amino Acid Oxidase, subunit A, domain 2"/>
    <property type="match status" value="1"/>
</dbReference>
<dbReference type="PANTHER" id="PTHR13847:SF287">
    <property type="entry name" value="FAD-DEPENDENT OXIDOREDUCTASE DOMAIN-CONTAINING PROTEIN 1"/>
    <property type="match status" value="1"/>
</dbReference>
<evidence type="ECO:0000313" key="4">
    <source>
        <dbReference type="Proteomes" id="UP000245212"/>
    </source>
</evidence>
<evidence type="ECO:0000256" key="1">
    <source>
        <dbReference type="ARBA" id="ARBA00023002"/>
    </source>
</evidence>
<dbReference type="Gene3D" id="3.50.50.60">
    <property type="entry name" value="FAD/NAD(P)-binding domain"/>
    <property type="match status" value="1"/>
</dbReference>
<organism evidence="3 4">
    <name type="scientific">Corticimicrobacter populi</name>
    <dbReference type="NCBI Taxonomy" id="2175229"/>
    <lineage>
        <taxon>Bacteria</taxon>
        <taxon>Pseudomonadati</taxon>
        <taxon>Pseudomonadota</taxon>
        <taxon>Betaproteobacteria</taxon>
        <taxon>Burkholderiales</taxon>
        <taxon>Alcaligenaceae</taxon>
        <taxon>Corticimicrobacter</taxon>
    </lineage>
</organism>
<gene>
    <name evidence="3" type="ORF">DD235_14870</name>
</gene>
<evidence type="ECO:0000313" key="3">
    <source>
        <dbReference type="EMBL" id="PWF21617.1"/>
    </source>
</evidence>